<dbReference type="Pfam" id="PF00144">
    <property type="entry name" value="Beta-lactamase"/>
    <property type="match status" value="1"/>
</dbReference>
<protein>
    <submittedName>
        <fullName evidence="2">Beta-lactamase family protein</fullName>
    </submittedName>
</protein>
<dbReference type="AlphaFoldDB" id="A0A7G5EHJ5"/>
<dbReference type="EMBL" id="CP058554">
    <property type="protein sequence ID" value="QMV73470.1"/>
    <property type="molecule type" value="Genomic_DNA"/>
</dbReference>
<accession>A0A7G5EHJ5</accession>
<dbReference type="InterPro" id="IPR001466">
    <property type="entry name" value="Beta-lactam-related"/>
</dbReference>
<dbReference type="PANTHER" id="PTHR43283:SF3">
    <property type="entry name" value="BETA-LACTAMASE FAMILY PROTEIN (AFU_ORTHOLOGUE AFUA_5G07500)"/>
    <property type="match status" value="1"/>
</dbReference>
<dbReference type="Proteomes" id="UP000515240">
    <property type="component" value="Chromosome"/>
</dbReference>
<evidence type="ECO:0000259" key="1">
    <source>
        <dbReference type="Pfam" id="PF00144"/>
    </source>
</evidence>
<dbReference type="Gene3D" id="3.40.710.10">
    <property type="entry name" value="DD-peptidase/beta-lactamase superfamily"/>
    <property type="match status" value="1"/>
</dbReference>
<gene>
    <name evidence="2" type="ORF">HS961_11885</name>
</gene>
<sequence>MHHSEVQQGAYDRAAPWAPVAQVLNAALAEQRLVGAVVLVYQDGQALCRMAAGWADREARIAMAEDTVFRWASVSKPVVSAAVMRLVADGREARISVRQLLSHTAGLGYRFFEAHDQGSYAQAGVSDGMDASGIDLHNNLCRIAKVPLLYEPGTSWGYSLAVDVLGGAVHHRNVTRGRQQTLVMGIHHRHEDHTM</sequence>
<evidence type="ECO:0000313" key="3">
    <source>
        <dbReference type="Proteomes" id="UP000515240"/>
    </source>
</evidence>
<dbReference type="KEGG" id="cpis:HS961_11885"/>
<organism evidence="2 3">
    <name type="scientific">Comamonas piscis</name>
    <dbReference type="NCBI Taxonomy" id="1562974"/>
    <lineage>
        <taxon>Bacteria</taxon>
        <taxon>Pseudomonadati</taxon>
        <taxon>Pseudomonadota</taxon>
        <taxon>Betaproteobacteria</taxon>
        <taxon>Burkholderiales</taxon>
        <taxon>Comamonadaceae</taxon>
        <taxon>Comamonas</taxon>
    </lineage>
</organism>
<proteinExistence type="predicted"/>
<name>A0A7G5EHJ5_9BURK</name>
<dbReference type="InterPro" id="IPR050789">
    <property type="entry name" value="Diverse_Enzym_Activities"/>
</dbReference>
<keyword evidence="3" id="KW-1185">Reference proteome</keyword>
<evidence type="ECO:0000313" key="2">
    <source>
        <dbReference type="EMBL" id="QMV73470.1"/>
    </source>
</evidence>
<dbReference type="SUPFAM" id="SSF56601">
    <property type="entry name" value="beta-lactamase/transpeptidase-like"/>
    <property type="match status" value="1"/>
</dbReference>
<dbReference type="InterPro" id="IPR012338">
    <property type="entry name" value="Beta-lactam/transpept-like"/>
</dbReference>
<dbReference type="PANTHER" id="PTHR43283">
    <property type="entry name" value="BETA-LACTAMASE-RELATED"/>
    <property type="match status" value="1"/>
</dbReference>
<feature type="domain" description="Beta-lactamase-related" evidence="1">
    <location>
        <begin position="21"/>
        <end position="170"/>
    </location>
</feature>
<reference evidence="2 3" key="1">
    <citation type="journal article" date="2020" name="G3 (Bethesda)">
        <title>CeMbio - The Caenorhabditis elegans Microbiome Resource.</title>
        <authorList>
            <person name="Dirksen P."/>
            <person name="Assie A."/>
            <person name="Zimmermann J."/>
            <person name="Zhang F."/>
            <person name="Tietje A.M."/>
            <person name="Marsh S.A."/>
            <person name="Felix M.A."/>
            <person name="Shapira M."/>
            <person name="Kaleta C."/>
            <person name="Schulenburg H."/>
            <person name="Samuel B."/>
        </authorList>
    </citation>
    <scope>NUCLEOTIDE SEQUENCE [LARGE SCALE GENOMIC DNA]</scope>
    <source>
        <strain evidence="2 3">BIGb0172</strain>
    </source>
</reference>